<sequence>MRAVYFFTKKECLEGWRTARIGMLVLVFLILGIMNPFLAKFLPEIIRGTMGEAWASTIPAPTSLDSWTQFYKNVPQIGLVVLVLMSSGTISQEINNGTLVNLITKGLKRQTVVLSKALTIIVQWSICLMLTLLVTWGYTLYYFSDDQSPNVLVAVFPLWVFGVLLMSLVLLASAVARNSSDGLLLTGGFVVVLFLIQMIDKTKTYNPLSLATENLVFLKNTAELKDYWPAFLLAGLLSALLVGSAVLVMNKKRL</sequence>
<keyword evidence="1" id="KW-1133">Transmembrane helix</keyword>
<keyword evidence="3" id="KW-1185">Reference proteome</keyword>
<feature type="transmembrane region" description="Helical" evidence="1">
    <location>
        <begin position="151"/>
        <end position="175"/>
    </location>
</feature>
<evidence type="ECO:0000313" key="2">
    <source>
        <dbReference type="EMBL" id="GCF92460.1"/>
    </source>
</evidence>
<protein>
    <submittedName>
        <fullName evidence="2">ABC transporter permease</fullName>
    </submittedName>
</protein>
<comment type="caution">
    <text evidence="2">The sequence shown here is derived from an EMBL/GenBank/DDBJ whole genome shotgun (WGS) entry which is preliminary data.</text>
</comment>
<organism evidence="2 3">
    <name type="scientific">Enterococcus florum</name>
    <dbReference type="NCBI Taxonomy" id="2480627"/>
    <lineage>
        <taxon>Bacteria</taxon>
        <taxon>Bacillati</taxon>
        <taxon>Bacillota</taxon>
        <taxon>Bacilli</taxon>
        <taxon>Lactobacillales</taxon>
        <taxon>Enterococcaceae</taxon>
        <taxon>Enterococcus</taxon>
    </lineage>
</organism>
<feature type="transmembrane region" description="Helical" evidence="1">
    <location>
        <begin position="182"/>
        <end position="199"/>
    </location>
</feature>
<dbReference type="RefSeq" id="WP_146620970.1">
    <property type="nucleotide sequence ID" value="NZ_BJCC01000002.1"/>
</dbReference>
<evidence type="ECO:0000313" key="3">
    <source>
        <dbReference type="Proteomes" id="UP000290567"/>
    </source>
</evidence>
<dbReference type="GO" id="GO:0005886">
    <property type="term" value="C:plasma membrane"/>
    <property type="evidence" value="ECO:0007669"/>
    <property type="project" value="UniProtKB-SubCell"/>
</dbReference>
<gene>
    <name evidence="2" type="ORF">NRIC_03510</name>
</gene>
<dbReference type="EMBL" id="BJCC01000002">
    <property type="protein sequence ID" value="GCF92460.1"/>
    <property type="molecule type" value="Genomic_DNA"/>
</dbReference>
<keyword evidence="1" id="KW-0812">Transmembrane</keyword>
<feature type="transmembrane region" description="Helical" evidence="1">
    <location>
        <begin position="112"/>
        <end position="139"/>
    </location>
</feature>
<accession>A0A4P5P4B4</accession>
<evidence type="ECO:0000256" key="1">
    <source>
        <dbReference type="SAM" id="Phobius"/>
    </source>
</evidence>
<proteinExistence type="predicted"/>
<dbReference type="OrthoDB" id="4187110at2"/>
<dbReference type="Proteomes" id="UP000290567">
    <property type="component" value="Unassembled WGS sequence"/>
</dbReference>
<name>A0A4P5P4B4_9ENTE</name>
<dbReference type="Pfam" id="PF12679">
    <property type="entry name" value="ABC2_membrane_2"/>
    <property type="match status" value="1"/>
</dbReference>
<feature type="transmembrane region" description="Helical" evidence="1">
    <location>
        <begin position="21"/>
        <end position="39"/>
    </location>
</feature>
<dbReference type="AlphaFoldDB" id="A0A4P5P4B4"/>
<feature type="transmembrane region" description="Helical" evidence="1">
    <location>
        <begin position="74"/>
        <end position="91"/>
    </location>
</feature>
<dbReference type="GO" id="GO:0140359">
    <property type="term" value="F:ABC-type transporter activity"/>
    <property type="evidence" value="ECO:0007669"/>
    <property type="project" value="InterPro"/>
</dbReference>
<reference evidence="3" key="1">
    <citation type="submission" date="2019-02" db="EMBL/GenBank/DDBJ databases">
        <title>Draft genome sequence of Enterococcus sp. Gos25-1.</title>
        <authorList>
            <person name="Tanaka N."/>
            <person name="Shiwa Y."/>
            <person name="Fujita N."/>
        </authorList>
    </citation>
    <scope>NUCLEOTIDE SEQUENCE [LARGE SCALE GENOMIC DNA]</scope>
    <source>
        <strain evidence="3">Gos25-1</strain>
    </source>
</reference>
<keyword evidence="1" id="KW-0472">Membrane</keyword>
<feature type="transmembrane region" description="Helical" evidence="1">
    <location>
        <begin position="227"/>
        <end position="249"/>
    </location>
</feature>
<dbReference type="PANTHER" id="PTHR43471">
    <property type="entry name" value="ABC TRANSPORTER PERMEASE"/>
    <property type="match status" value="1"/>
</dbReference>